<name>A0ABX8WWU4_9CYAN</name>
<dbReference type="Proteomes" id="UP000826540">
    <property type="component" value="Chromosome"/>
</dbReference>
<sequence length="95" mass="11410">MHIISRKILRQFWEKYPDSETALSRWLKLINSSTFENFDELRSVFPSADVVGDLIVFNIGGNKYRLITAIHFNRQKVYIRYILTHSEYDKNLWKN</sequence>
<protein>
    <submittedName>
        <fullName evidence="1">Type II toxin-antitoxin system HigB family toxin</fullName>
    </submittedName>
</protein>
<dbReference type="InterPro" id="IPR018669">
    <property type="entry name" value="Toxin_HigB"/>
</dbReference>
<dbReference type="EMBL" id="CP080598">
    <property type="protein sequence ID" value="QYX30902.1"/>
    <property type="molecule type" value="Genomic_DNA"/>
</dbReference>
<proteinExistence type="predicted"/>
<reference evidence="1 2" key="1">
    <citation type="journal article" date="2022" name="J. Am. Chem. Soc.">
        <title>Biosynthesis of Guanitoxin Enables Global Environmental Detection in Freshwater Cyanobacteria.</title>
        <authorList>
            <person name="Lima S.T."/>
            <person name="Fallon T.R."/>
            <person name="Cordoza J.L."/>
            <person name="Chekan J.R."/>
            <person name="Delbaje E."/>
            <person name="Hopiavuori A.R."/>
            <person name="Alvarenga D.O."/>
            <person name="Wood S.M."/>
            <person name="Luhavaya H."/>
            <person name="Baumgartner J.T."/>
            <person name="Dorr F.A."/>
            <person name="Etchegaray A."/>
            <person name="Pinto E."/>
            <person name="McKinnie S.M.K."/>
            <person name="Fiore M.F."/>
            <person name="Moore B.S."/>
        </authorList>
    </citation>
    <scope>NUCLEOTIDE SEQUENCE [LARGE SCALE GENOMIC DNA]</scope>
    <source>
        <strain evidence="1 2">ITEP-024</strain>
    </source>
</reference>
<accession>A0ABX8WWU4</accession>
<dbReference type="RefSeq" id="WP_220609023.1">
    <property type="nucleotide sequence ID" value="NZ_CP080598.1"/>
</dbReference>
<evidence type="ECO:0000313" key="2">
    <source>
        <dbReference type="Proteomes" id="UP000826540"/>
    </source>
</evidence>
<organism evidence="1 2">
    <name type="scientific">Sphaerospermopsis torques-reginae ITEP-024</name>
    <dbReference type="NCBI Taxonomy" id="984208"/>
    <lineage>
        <taxon>Bacteria</taxon>
        <taxon>Bacillati</taxon>
        <taxon>Cyanobacteriota</taxon>
        <taxon>Cyanophyceae</taxon>
        <taxon>Nostocales</taxon>
        <taxon>Aphanizomenonaceae</taxon>
        <taxon>Sphaerospermopsis</taxon>
        <taxon>Sphaerospermopsis torques-reginae</taxon>
    </lineage>
</organism>
<dbReference type="Pfam" id="PF09907">
    <property type="entry name" value="HigB_toxin"/>
    <property type="match status" value="1"/>
</dbReference>
<gene>
    <name evidence="1" type="ORF">K2F26_18885</name>
</gene>
<keyword evidence="2" id="KW-1185">Reference proteome</keyword>
<evidence type="ECO:0000313" key="1">
    <source>
        <dbReference type="EMBL" id="QYX30902.1"/>
    </source>
</evidence>